<dbReference type="eggNOG" id="ENOG502Z951">
    <property type="taxonomic scope" value="Bacteria"/>
</dbReference>
<accession>Q7VB35</accession>
<dbReference type="SMR" id="Q7VB35"/>
<name>Q7VB35_PROMA</name>
<evidence type="ECO:0000313" key="2">
    <source>
        <dbReference type="Proteomes" id="UP000001420"/>
    </source>
</evidence>
<protein>
    <recommendedName>
        <fullName evidence="3">Right handed beta helix domain-containing protein</fullName>
    </recommendedName>
</protein>
<proteinExistence type="predicted"/>
<dbReference type="InterPro" id="IPR011050">
    <property type="entry name" value="Pectin_lyase_fold/virulence"/>
</dbReference>
<sequence>MIPLGVKNELSHLRILSNPFSWVRGKLTPTDQLFLDINFKNYKKLEQKKDEALKIGVLIAEESDYVKGNISNRKNSVAGKIRLKGDQVDHFGQRKKWSFRVKVNDGKTINGMNKFSLHTPQTRNNIWEWIYFEFLRYEGLPSLKYFFADVTLNGNYLGLYAIEEHFDKILLESNKFKEGPIISLTEDSYWYYIAQANKSKTRPLNTGNDSFYNTEPKVFKEAKTLASPILKNQFQKASQLLEGFYTGKLTTSEVFPLETLAKYYVITDLSNSYHATRWHNQRFYYEPTSSLLIPLGFDGMGGPGNAFHFHDLSIDRHINGVNKELSYFDDPNFVKLYIENLERVSKPEYLDKFFLKINKELNYNVNVLRRDNPRISKNDIKEKLYKNQLLIKSYLTPPPNSLNIYLQEIDDKSIKLSIGNKQVMPIKLLGIYYKNNLISNLEDQEYIKSKHKDNFINYNEYKSKLNYPIEDINNLSIAYSILGSSKIKQQNIRPYSRLNSIDAKKDLIRSNSNLDKFPFIIHNEVDKILTFKSGNWVLRKPLIIPKLYKVKNELGFNITMKDDGLIYSKSSVNLIGSTYNPVKINGEGSTNGLVVINANDKSILNNVEFNGLSTPSKGLWSVPGSVTFYQSPVEILNCYFNSNNSEDSLNIVRSDFKLIDSKFNLTRSDAIDIDFSDGHINNIQITNAGNDGLDVSGSNIKVNNIKVNYAADKAISVGEASNIVAKDIMITNSGIAIASKDGSLMKASNVVLNSSKIGFAAFQKKAEYSPASIKLKNTSYNGIDNLFLLSEGSKLILNGTSYNPNSTNEVINRMVYKK</sequence>
<dbReference type="KEGG" id="pma:Pro_1265"/>
<dbReference type="STRING" id="167539.Pro_1265"/>
<dbReference type="EnsemblBacteria" id="AAQ00309">
    <property type="protein sequence ID" value="AAQ00309"/>
    <property type="gene ID" value="Pro_1265"/>
</dbReference>
<dbReference type="EMBL" id="AE017126">
    <property type="protein sequence ID" value="AAQ00309.1"/>
    <property type="molecule type" value="Genomic_DNA"/>
</dbReference>
<evidence type="ECO:0000313" key="1">
    <source>
        <dbReference type="EMBL" id="AAQ00309.1"/>
    </source>
</evidence>
<dbReference type="InterPro" id="IPR014867">
    <property type="entry name" value="Spore_coat_CotH_CotH2/3/7"/>
</dbReference>
<dbReference type="PATRIC" id="fig|167539.5.peg.1327"/>
<gene>
    <name evidence="1" type="ordered locus">Pro_1265</name>
</gene>
<dbReference type="AlphaFoldDB" id="Q7VB35"/>
<dbReference type="Pfam" id="PF08757">
    <property type="entry name" value="CotH"/>
    <property type="match status" value="1"/>
</dbReference>
<evidence type="ECO:0008006" key="3">
    <source>
        <dbReference type="Google" id="ProtNLM"/>
    </source>
</evidence>
<organism evidence="1 2">
    <name type="scientific">Prochlorococcus marinus (strain SARG / CCMP1375 / SS120)</name>
    <dbReference type="NCBI Taxonomy" id="167539"/>
    <lineage>
        <taxon>Bacteria</taxon>
        <taxon>Bacillati</taxon>
        <taxon>Cyanobacteriota</taxon>
        <taxon>Cyanophyceae</taxon>
        <taxon>Synechococcales</taxon>
        <taxon>Prochlorococcaceae</taxon>
        <taxon>Prochlorococcus</taxon>
    </lineage>
</organism>
<keyword evidence="2" id="KW-1185">Reference proteome</keyword>
<reference evidence="1 2" key="1">
    <citation type="journal article" date="2003" name="Proc. Natl. Acad. Sci. U.S.A.">
        <title>Genome sequence of the cyanobacterium Prochlorococcus marinus SS120, a nearly minimal oxyphototrophic genome.</title>
        <authorList>
            <person name="Dufresne A."/>
            <person name="Salanoubat M."/>
            <person name="Partensky F."/>
            <person name="Artiguenave F."/>
            <person name="Axmann I.M."/>
            <person name="Barbe V."/>
            <person name="Duprat S."/>
            <person name="Galperin M.Y."/>
            <person name="Koonin E.V."/>
            <person name="Le Gall F."/>
            <person name="Makarova K.S."/>
            <person name="Ostrowski M."/>
            <person name="Oztas S."/>
            <person name="Robert C."/>
            <person name="Rogozin I.B."/>
            <person name="Scanlan D.J."/>
            <person name="Tandeau de Marsac N."/>
            <person name="Weissenbach J."/>
            <person name="Wincker P."/>
            <person name="Wolf Y.I."/>
            <person name="Hess W.R."/>
        </authorList>
    </citation>
    <scope>NUCLEOTIDE SEQUENCE [LARGE SCALE GENOMIC DNA]</scope>
    <source>
        <strain evidence="2">SARG / CCMP1375 / SS120</strain>
    </source>
</reference>
<dbReference type="SUPFAM" id="SSF51126">
    <property type="entry name" value="Pectin lyase-like"/>
    <property type="match status" value="1"/>
</dbReference>
<dbReference type="OrthoDB" id="6198791at2"/>
<dbReference type="HOGENOM" id="CLU_311663_0_0_3"/>
<dbReference type="Proteomes" id="UP000001420">
    <property type="component" value="Chromosome"/>
</dbReference>